<dbReference type="Gene3D" id="2.170.130.10">
    <property type="entry name" value="TonB-dependent receptor, plug domain"/>
    <property type="match status" value="1"/>
</dbReference>
<proteinExistence type="inferred from homology"/>
<keyword evidence="9 10" id="KW-0998">Cell outer membrane</keyword>
<reference evidence="16" key="1">
    <citation type="submission" date="2017-10" db="EMBL/GenBank/DDBJ databases">
        <authorList>
            <person name="Gaisin V.A."/>
            <person name="Rysina M.S."/>
            <person name="Grouzdev D.S."/>
        </authorList>
    </citation>
    <scope>NUCLEOTIDE SEQUENCE [LARGE SCALE GENOMIC DNA]</scope>
    <source>
        <strain evidence="16">V1</strain>
    </source>
</reference>
<evidence type="ECO:0000256" key="2">
    <source>
        <dbReference type="ARBA" id="ARBA00022448"/>
    </source>
</evidence>
<feature type="signal peptide" evidence="12">
    <location>
        <begin position="1"/>
        <end position="20"/>
    </location>
</feature>
<keyword evidence="6 11" id="KW-0798">TonB box</keyword>
<evidence type="ECO:0000256" key="4">
    <source>
        <dbReference type="ARBA" id="ARBA00022692"/>
    </source>
</evidence>
<dbReference type="Gene3D" id="2.40.170.20">
    <property type="entry name" value="TonB-dependent receptor, beta-barrel domain"/>
    <property type="match status" value="1"/>
</dbReference>
<evidence type="ECO:0000256" key="11">
    <source>
        <dbReference type="RuleBase" id="RU003357"/>
    </source>
</evidence>
<evidence type="ECO:0000256" key="8">
    <source>
        <dbReference type="ARBA" id="ARBA00023170"/>
    </source>
</evidence>
<evidence type="ECO:0000313" key="16">
    <source>
        <dbReference type="Proteomes" id="UP000246278"/>
    </source>
</evidence>
<comment type="caution">
    <text evidence="15">The sequence shown here is derived from an EMBL/GenBank/DDBJ whole genome shotgun (WGS) entry which is preliminary data.</text>
</comment>
<dbReference type="RefSeq" id="WP_110022154.1">
    <property type="nucleotide sequence ID" value="NZ_PDNZ01000001.1"/>
</dbReference>
<dbReference type="SUPFAM" id="SSF56935">
    <property type="entry name" value="Porins"/>
    <property type="match status" value="1"/>
</dbReference>
<evidence type="ECO:0000313" key="15">
    <source>
        <dbReference type="EMBL" id="PWW83274.1"/>
    </source>
</evidence>
<dbReference type="GO" id="GO:0009279">
    <property type="term" value="C:cell outer membrane"/>
    <property type="evidence" value="ECO:0007669"/>
    <property type="project" value="UniProtKB-SubCell"/>
</dbReference>
<dbReference type="PANTHER" id="PTHR30069:SF29">
    <property type="entry name" value="HEMOGLOBIN AND HEMOGLOBIN-HAPTOGLOBIN-BINDING PROTEIN 1-RELATED"/>
    <property type="match status" value="1"/>
</dbReference>
<evidence type="ECO:0000256" key="12">
    <source>
        <dbReference type="SAM" id="SignalP"/>
    </source>
</evidence>
<gene>
    <name evidence="15" type="ORF">CR164_01580</name>
</gene>
<dbReference type="PANTHER" id="PTHR30069">
    <property type="entry name" value="TONB-DEPENDENT OUTER MEMBRANE RECEPTOR"/>
    <property type="match status" value="1"/>
</dbReference>
<dbReference type="OrthoDB" id="596248at2"/>
<dbReference type="Proteomes" id="UP000246278">
    <property type="component" value="Unassembled WGS sequence"/>
</dbReference>
<dbReference type="InterPro" id="IPR012910">
    <property type="entry name" value="Plug_dom"/>
</dbReference>
<accession>A0A317T967</accession>
<dbReference type="Pfam" id="PF07715">
    <property type="entry name" value="Plug"/>
    <property type="match status" value="1"/>
</dbReference>
<evidence type="ECO:0000256" key="10">
    <source>
        <dbReference type="PROSITE-ProRule" id="PRU01360"/>
    </source>
</evidence>
<keyword evidence="5 12" id="KW-0732">Signal</keyword>
<feature type="domain" description="TonB-dependent receptor-like beta-barrel" evidence="13">
    <location>
        <begin position="200"/>
        <end position="556"/>
    </location>
</feature>
<evidence type="ECO:0000256" key="1">
    <source>
        <dbReference type="ARBA" id="ARBA00004571"/>
    </source>
</evidence>
<keyword evidence="4 10" id="KW-0812">Transmembrane</keyword>
<dbReference type="PROSITE" id="PS52016">
    <property type="entry name" value="TONB_DEPENDENT_REC_3"/>
    <property type="match status" value="1"/>
</dbReference>
<evidence type="ECO:0000256" key="9">
    <source>
        <dbReference type="ARBA" id="ARBA00023237"/>
    </source>
</evidence>
<evidence type="ECO:0000256" key="3">
    <source>
        <dbReference type="ARBA" id="ARBA00022452"/>
    </source>
</evidence>
<organism evidence="15 16">
    <name type="scientific">Prosthecochloris marina</name>
    <dbReference type="NCBI Taxonomy" id="2017681"/>
    <lineage>
        <taxon>Bacteria</taxon>
        <taxon>Pseudomonadati</taxon>
        <taxon>Chlorobiota</taxon>
        <taxon>Chlorobiia</taxon>
        <taxon>Chlorobiales</taxon>
        <taxon>Chlorobiaceae</taxon>
        <taxon>Prosthecochloris</taxon>
    </lineage>
</organism>
<dbReference type="InterPro" id="IPR037066">
    <property type="entry name" value="Plug_dom_sf"/>
</dbReference>
<evidence type="ECO:0000256" key="7">
    <source>
        <dbReference type="ARBA" id="ARBA00023136"/>
    </source>
</evidence>
<dbReference type="GO" id="GO:0044718">
    <property type="term" value="P:siderophore transmembrane transport"/>
    <property type="evidence" value="ECO:0007669"/>
    <property type="project" value="TreeGrafter"/>
</dbReference>
<keyword evidence="2 10" id="KW-0813">Transport</keyword>
<evidence type="ECO:0000256" key="5">
    <source>
        <dbReference type="ARBA" id="ARBA00022729"/>
    </source>
</evidence>
<evidence type="ECO:0000259" key="14">
    <source>
        <dbReference type="Pfam" id="PF07715"/>
    </source>
</evidence>
<dbReference type="CDD" id="cd01347">
    <property type="entry name" value="ligand_gated_channel"/>
    <property type="match status" value="1"/>
</dbReference>
<feature type="domain" description="TonB-dependent receptor plug" evidence="14">
    <location>
        <begin position="50"/>
        <end position="159"/>
    </location>
</feature>
<feature type="chain" id="PRO_5016441002" evidence="12">
    <location>
        <begin position="21"/>
        <end position="633"/>
    </location>
</feature>
<dbReference type="InterPro" id="IPR039426">
    <property type="entry name" value="TonB-dep_rcpt-like"/>
</dbReference>
<dbReference type="AlphaFoldDB" id="A0A317T967"/>
<keyword evidence="3 10" id="KW-1134">Transmembrane beta strand</keyword>
<evidence type="ECO:0000256" key="6">
    <source>
        <dbReference type="ARBA" id="ARBA00023077"/>
    </source>
</evidence>
<comment type="similarity">
    <text evidence="10 11">Belongs to the TonB-dependent receptor family.</text>
</comment>
<keyword evidence="7 10" id="KW-0472">Membrane</keyword>
<dbReference type="GO" id="GO:0015344">
    <property type="term" value="F:siderophore uptake transmembrane transporter activity"/>
    <property type="evidence" value="ECO:0007669"/>
    <property type="project" value="TreeGrafter"/>
</dbReference>
<dbReference type="InterPro" id="IPR000531">
    <property type="entry name" value="Beta-barrel_TonB"/>
</dbReference>
<comment type="subcellular location">
    <subcellularLocation>
        <location evidence="1 10">Cell outer membrane</location>
        <topology evidence="1 10">Multi-pass membrane protein</topology>
    </subcellularLocation>
</comment>
<keyword evidence="16" id="KW-1185">Reference proteome</keyword>
<protein>
    <submittedName>
        <fullName evidence="15">TonB-dependent receptor</fullName>
    </submittedName>
</protein>
<evidence type="ECO:0000259" key="13">
    <source>
        <dbReference type="Pfam" id="PF00593"/>
    </source>
</evidence>
<dbReference type="Pfam" id="PF00593">
    <property type="entry name" value="TonB_dep_Rec_b-barrel"/>
    <property type="match status" value="1"/>
</dbReference>
<sequence length="633" mass="71477">MKKKIVVFLMACVFSQYTLQAEGFSQDGITPSYTSDEMVVTATRFPVKEKESSRFVTVVDSEELKETGATNVMEALGRIGGLGYKSLAPIGINKQGMNSAVYVRGIEDGELILINGSPVQQASSKGYDLSCIPVEQIERIEVLKGAASTLYGADAMAGVINIVTKKPVSEKTGTASVEFGNEEWMNHGISLSLPGITAGFRYQHLGELDDVGRQFSKKYTNALGETDKYMVNVNASPFENTYIDYQYSWYETAFIDLYDSGKVERTDQESSFHFLNLRYEGERFRSKLFGMHDKRITEDYVDNVFDEEKERLNYNYGAESDYRFTLGKGFELVAGADYVHRFADYKNNYGEKKRDDYGIFAEFKKDFKQDVLLTLGVREQFIDNEEGSTDYDSFLPSAGVTWKVNENLNLFANTGKAFKAPTFTQLYYEGRVVVGNPDLQPESGWTYEAGFKWDCKSVSARIAGFYMTYEDKIEIDRSQGRPYHYFNAGSYNSQGVEWKLGLYPFTDRHDFLSDISFTSAGYWAYPVAENTDGDEYQPGPKFQNTFAVSYATLPFNLDLQCRILAGREDDLENYAAFDMTGKVKVGKGYVTCAVENIFDTEIQTTGNLVEDASSRFVYYEPGRLARLGYTISF</sequence>
<keyword evidence="8 15" id="KW-0675">Receptor</keyword>
<dbReference type="EMBL" id="PDNZ01000001">
    <property type="protein sequence ID" value="PWW83274.1"/>
    <property type="molecule type" value="Genomic_DNA"/>
</dbReference>
<dbReference type="InterPro" id="IPR036942">
    <property type="entry name" value="Beta-barrel_TonB_sf"/>
</dbReference>
<name>A0A317T967_9CHLB</name>